<reference evidence="5 6" key="1">
    <citation type="submission" date="2019-02" db="EMBL/GenBank/DDBJ databases">
        <title>Genomic Encyclopedia of Type Strains, Phase IV (KMG-IV): sequencing the most valuable type-strain genomes for metagenomic binning, comparative biology and taxonomic classification.</title>
        <authorList>
            <person name="Goeker M."/>
        </authorList>
    </citation>
    <scope>NUCLEOTIDE SEQUENCE [LARGE SCALE GENOMIC DNA]</scope>
    <source>
        <strain evidence="5 6">DSM 10617</strain>
    </source>
</reference>
<dbReference type="EMBL" id="SGWV01000008">
    <property type="protein sequence ID" value="RZS56829.1"/>
    <property type="molecule type" value="Genomic_DNA"/>
</dbReference>
<dbReference type="Pfam" id="PF00534">
    <property type="entry name" value="Glycos_transf_1"/>
    <property type="match status" value="1"/>
</dbReference>
<dbReference type="RefSeq" id="WP_130481254.1">
    <property type="nucleotide sequence ID" value="NZ_SGWV01000008.1"/>
</dbReference>
<keyword evidence="6" id="KW-1185">Reference proteome</keyword>
<gene>
    <name evidence="5" type="ORF">EV685_1384</name>
</gene>
<evidence type="ECO:0000259" key="4">
    <source>
        <dbReference type="Pfam" id="PF00534"/>
    </source>
</evidence>
<evidence type="ECO:0000256" key="1">
    <source>
        <dbReference type="ARBA" id="ARBA00009481"/>
    </source>
</evidence>
<evidence type="ECO:0000256" key="2">
    <source>
        <dbReference type="ARBA" id="ARBA00022676"/>
    </source>
</evidence>
<evidence type="ECO:0000313" key="5">
    <source>
        <dbReference type="EMBL" id="RZS56829.1"/>
    </source>
</evidence>
<evidence type="ECO:0000256" key="3">
    <source>
        <dbReference type="ARBA" id="ARBA00022679"/>
    </source>
</evidence>
<evidence type="ECO:0000313" key="6">
    <source>
        <dbReference type="Proteomes" id="UP000293433"/>
    </source>
</evidence>
<accession>A0A4Q7LSZ2</accession>
<comment type="similarity">
    <text evidence="1">Belongs to the glycosyltransferase group 1 family. Glycosyltransferase 4 subfamily.</text>
</comment>
<protein>
    <submittedName>
        <fullName evidence="5">Glycosyltransferase involved in cell wall biosynthesis</fullName>
    </submittedName>
</protein>
<dbReference type="OrthoDB" id="267270at2"/>
<name>A0A4Q7LSZ2_9BURK</name>
<dbReference type="Proteomes" id="UP000293433">
    <property type="component" value="Unassembled WGS sequence"/>
</dbReference>
<feature type="domain" description="Glycosyl transferase family 1" evidence="4">
    <location>
        <begin position="176"/>
        <end position="346"/>
    </location>
</feature>
<sequence length="378" mass="40836">MSLAYVLKTFPRLSQTFIVNEILAHEAASQPLRIETLRHPRPEDAQADVSAVRAAVHRLGDAASTERGEALIAAQAEELAQRVRHLGIRHLHAHFGNSAAEVARLAAERAGIGYSFTAHARDIFLDDLDHDALALRLRAARQVVTVSDYNRQHLITRYGLAPDHVVRIYNGLDLRRFSLQAGAREPLILAVGRLIEKKGFGDLIDACALLRDRGLRMRCVIAGGGPLMATLAHQIDTLDLNEQVRLLGAVPSSEVQHWMQRAAVFAAPCVVGADGDRDGLPTVLLEAMALGCPCVSTDVTGIPEVLSDGHSGLQVPQHDAVALADALGRLLADPALGERLARQARARIESDFDIHHNVARLRRVFASDASPALATAAP</sequence>
<proteinExistence type="inferred from homology"/>
<dbReference type="Gene3D" id="3.40.50.2000">
    <property type="entry name" value="Glycogen Phosphorylase B"/>
    <property type="match status" value="2"/>
</dbReference>
<dbReference type="AlphaFoldDB" id="A0A4Q7LSZ2"/>
<dbReference type="InterPro" id="IPR001296">
    <property type="entry name" value="Glyco_trans_1"/>
</dbReference>
<organism evidence="5 6">
    <name type="scientific">Sphaerotilus mobilis</name>
    <dbReference type="NCBI Taxonomy" id="47994"/>
    <lineage>
        <taxon>Bacteria</taxon>
        <taxon>Pseudomonadati</taxon>
        <taxon>Pseudomonadota</taxon>
        <taxon>Betaproteobacteria</taxon>
        <taxon>Burkholderiales</taxon>
        <taxon>Sphaerotilaceae</taxon>
        <taxon>Sphaerotilus</taxon>
    </lineage>
</organism>
<dbReference type="PANTHER" id="PTHR12526:SF640">
    <property type="entry name" value="COLANIC ACID BIOSYNTHESIS GLYCOSYLTRANSFERASE WCAL-RELATED"/>
    <property type="match status" value="1"/>
</dbReference>
<dbReference type="SUPFAM" id="SSF53756">
    <property type="entry name" value="UDP-Glycosyltransferase/glycogen phosphorylase"/>
    <property type="match status" value="1"/>
</dbReference>
<keyword evidence="2" id="KW-0328">Glycosyltransferase</keyword>
<dbReference type="PANTHER" id="PTHR12526">
    <property type="entry name" value="GLYCOSYLTRANSFERASE"/>
    <property type="match status" value="1"/>
</dbReference>
<comment type="caution">
    <text evidence="5">The sequence shown here is derived from an EMBL/GenBank/DDBJ whole genome shotgun (WGS) entry which is preliminary data.</text>
</comment>
<dbReference type="GO" id="GO:0016757">
    <property type="term" value="F:glycosyltransferase activity"/>
    <property type="evidence" value="ECO:0007669"/>
    <property type="project" value="UniProtKB-KW"/>
</dbReference>
<keyword evidence="3 5" id="KW-0808">Transferase</keyword>